<keyword evidence="5" id="KW-1185">Reference proteome</keyword>
<organism evidence="4 5">
    <name type="scientific">Georgenia soli</name>
    <dbReference type="NCBI Taxonomy" id="638953"/>
    <lineage>
        <taxon>Bacteria</taxon>
        <taxon>Bacillati</taxon>
        <taxon>Actinomycetota</taxon>
        <taxon>Actinomycetes</taxon>
        <taxon>Micrococcales</taxon>
        <taxon>Bogoriellaceae</taxon>
        <taxon>Georgenia</taxon>
    </lineage>
</organism>
<dbReference type="PANTHER" id="PTHR22789">
    <property type="entry name" value="FUCULOSE PHOSPHATE ALDOLASE"/>
    <property type="match status" value="1"/>
</dbReference>
<gene>
    <name evidence="4" type="ORF">ATJ97_3600</name>
</gene>
<evidence type="ECO:0000313" key="4">
    <source>
        <dbReference type="EMBL" id="PFG41054.1"/>
    </source>
</evidence>
<dbReference type="SMART" id="SM01007">
    <property type="entry name" value="Aldolase_II"/>
    <property type="match status" value="1"/>
</dbReference>
<dbReference type="OrthoDB" id="9786287at2"/>
<feature type="domain" description="Class II aldolase/adducin N-terminal" evidence="3">
    <location>
        <begin position="8"/>
        <end position="184"/>
    </location>
</feature>
<dbReference type="PANTHER" id="PTHR22789:SF0">
    <property type="entry name" value="3-OXO-TETRONATE 4-PHOSPHATE DECARBOXYLASE-RELATED"/>
    <property type="match status" value="1"/>
</dbReference>
<keyword evidence="2" id="KW-0456">Lyase</keyword>
<dbReference type="Proteomes" id="UP000222106">
    <property type="component" value="Unassembled WGS sequence"/>
</dbReference>
<dbReference type="EMBL" id="PDJI01000004">
    <property type="protein sequence ID" value="PFG41054.1"/>
    <property type="molecule type" value="Genomic_DNA"/>
</dbReference>
<dbReference type="AlphaFoldDB" id="A0A2A9EQ11"/>
<protein>
    <submittedName>
        <fullName evidence="4">L-fuculose 1-phosphate aldolase</fullName>
    </submittedName>
</protein>
<evidence type="ECO:0000256" key="1">
    <source>
        <dbReference type="ARBA" id="ARBA00022723"/>
    </source>
</evidence>
<sequence>MKHPEERQQLADVARRFAAEKLATGTGGNFSVAVGDELVITPSAVPYADLTPELMCVISRADGATIEGRFRPSSEWELHLRALEATGASAVVHTHSVAATAVASMAGVTEVPPFHYYMQILGGPVRVTEYARYGSPLLAERAGAALAGRTACLLGNHGAVLCDATLDGAFEKALELEWLCDMYLRIRAAGEPRVLSTADLQEVQEGLATYVNPVPHS</sequence>
<evidence type="ECO:0000313" key="5">
    <source>
        <dbReference type="Proteomes" id="UP000222106"/>
    </source>
</evidence>
<dbReference type="SUPFAM" id="SSF53639">
    <property type="entry name" value="AraD/HMP-PK domain-like"/>
    <property type="match status" value="1"/>
</dbReference>
<dbReference type="GO" id="GO:0046872">
    <property type="term" value="F:metal ion binding"/>
    <property type="evidence" value="ECO:0007669"/>
    <property type="project" value="UniProtKB-KW"/>
</dbReference>
<proteinExistence type="predicted"/>
<dbReference type="InterPro" id="IPR036409">
    <property type="entry name" value="Aldolase_II/adducin_N_sf"/>
</dbReference>
<name>A0A2A9EQ11_9MICO</name>
<accession>A0A2A9EQ11</accession>
<dbReference type="InterPro" id="IPR001303">
    <property type="entry name" value="Aldolase_II/adducin_N"/>
</dbReference>
<reference evidence="4 5" key="1">
    <citation type="submission" date="2017-10" db="EMBL/GenBank/DDBJ databases">
        <title>Sequencing the genomes of 1000 actinobacteria strains.</title>
        <authorList>
            <person name="Klenk H.-P."/>
        </authorList>
    </citation>
    <scope>NUCLEOTIDE SEQUENCE [LARGE SCALE GENOMIC DNA]</scope>
    <source>
        <strain evidence="4 5">DSM 21838</strain>
    </source>
</reference>
<dbReference type="InterPro" id="IPR050197">
    <property type="entry name" value="Aldolase_class_II_sugar_metab"/>
</dbReference>
<dbReference type="RefSeq" id="WP_098484871.1">
    <property type="nucleotide sequence ID" value="NZ_PDJI01000004.1"/>
</dbReference>
<evidence type="ECO:0000259" key="3">
    <source>
        <dbReference type="SMART" id="SM01007"/>
    </source>
</evidence>
<evidence type="ECO:0000256" key="2">
    <source>
        <dbReference type="ARBA" id="ARBA00023239"/>
    </source>
</evidence>
<dbReference type="Gene3D" id="3.40.225.10">
    <property type="entry name" value="Class II aldolase/adducin N-terminal domain"/>
    <property type="match status" value="1"/>
</dbReference>
<comment type="caution">
    <text evidence="4">The sequence shown here is derived from an EMBL/GenBank/DDBJ whole genome shotgun (WGS) entry which is preliminary data.</text>
</comment>
<dbReference type="GO" id="GO:0019323">
    <property type="term" value="P:pentose catabolic process"/>
    <property type="evidence" value="ECO:0007669"/>
    <property type="project" value="TreeGrafter"/>
</dbReference>
<keyword evidence="1" id="KW-0479">Metal-binding</keyword>
<dbReference type="GO" id="GO:0016832">
    <property type="term" value="F:aldehyde-lyase activity"/>
    <property type="evidence" value="ECO:0007669"/>
    <property type="project" value="TreeGrafter"/>
</dbReference>
<dbReference type="GO" id="GO:0005829">
    <property type="term" value="C:cytosol"/>
    <property type="evidence" value="ECO:0007669"/>
    <property type="project" value="TreeGrafter"/>
</dbReference>
<dbReference type="Pfam" id="PF00596">
    <property type="entry name" value="Aldolase_II"/>
    <property type="match status" value="1"/>
</dbReference>